<dbReference type="Proteomes" id="UP001415857">
    <property type="component" value="Unassembled WGS sequence"/>
</dbReference>
<dbReference type="EMBL" id="JBBPBK010000007">
    <property type="protein sequence ID" value="KAK9282096.1"/>
    <property type="molecule type" value="Genomic_DNA"/>
</dbReference>
<feature type="compositionally biased region" description="Polar residues" evidence="1">
    <location>
        <begin position="42"/>
        <end position="56"/>
    </location>
</feature>
<evidence type="ECO:0000256" key="1">
    <source>
        <dbReference type="SAM" id="MobiDB-lite"/>
    </source>
</evidence>
<proteinExistence type="predicted"/>
<reference evidence="2 3" key="1">
    <citation type="journal article" date="2024" name="Plant J.">
        <title>Genome sequences and population genomics reveal climatic adaptation and genomic divergence between two closely related sweetgum species.</title>
        <authorList>
            <person name="Xu W.Q."/>
            <person name="Ren C.Q."/>
            <person name="Zhang X.Y."/>
            <person name="Comes H.P."/>
            <person name="Liu X.H."/>
            <person name="Li Y.G."/>
            <person name="Kettle C.J."/>
            <person name="Jalonen R."/>
            <person name="Gaisberger H."/>
            <person name="Ma Y.Z."/>
            <person name="Qiu Y.X."/>
        </authorList>
    </citation>
    <scope>NUCLEOTIDE SEQUENCE [LARGE SCALE GENOMIC DNA]</scope>
    <source>
        <strain evidence="2">Hangzhou</strain>
    </source>
</reference>
<feature type="region of interest" description="Disordered" evidence="1">
    <location>
        <begin position="1"/>
        <end position="70"/>
    </location>
</feature>
<feature type="compositionally biased region" description="Low complexity" evidence="1">
    <location>
        <begin position="1"/>
        <end position="11"/>
    </location>
</feature>
<comment type="caution">
    <text evidence="2">The sequence shown here is derived from an EMBL/GenBank/DDBJ whole genome shotgun (WGS) entry which is preliminary data.</text>
</comment>
<keyword evidence="3" id="KW-1185">Reference proteome</keyword>
<evidence type="ECO:0000313" key="2">
    <source>
        <dbReference type="EMBL" id="KAK9282096.1"/>
    </source>
</evidence>
<feature type="compositionally biased region" description="Basic and acidic residues" evidence="1">
    <location>
        <begin position="61"/>
        <end position="70"/>
    </location>
</feature>
<evidence type="ECO:0000313" key="3">
    <source>
        <dbReference type="Proteomes" id="UP001415857"/>
    </source>
</evidence>
<accession>A0AAP0RPF2</accession>
<name>A0AAP0RPF2_LIQFO</name>
<organism evidence="2 3">
    <name type="scientific">Liquidambar formosana</name>
    <name type="common">Formosan gum</name>
    <dbReference type="NCBI Taxonomy" id="63359"/>
    <lineage>
        <taxon>Eukaryota</taxon>
        <taxon>Viridiplantae</taxon>
        <taxon>Streptophyta</taxon>
        <taxon>Embryophyta</taxon>
        <taxon>Tracheophyta</taxon>
        <taxon>Spermatophyta</taxon>
        <taxon>Magnoliopsida</taxon>
        <taxon>eudicotyledons</taxon>
        <taxon>Gunneridae</taxon>
        <taxon>Pentapetalae</taxon>
        <taxon>Saxifragales</taxon>
        <taxon>Altingiaceae</taxon>
        <taxon>Liquidambar</taxon>
    </lineage>
</organism>
<sequence>MLSHSPSLSPLPRRRSQSTISGEIRASPSGHIASMADKSHGQHYNTEHSQSPSLVSSPRFLRKEVGRSCL</sequence>
<dbReference type="AlphaFoldDB" id="A0AAP0RPF2"/>
<protein>
    <submittedName>
        <fullName evidence="2">Uncharacterized protein</fullName>
    </submittedName>
</protein>
<gene>
    <name evidence="2" type="ORF">L1049_005008</name>
</gene>